<evidence type="ECO:0000313" key="3">
    <source>
        <dbReference type="EMBL" id="KLN58468.1"/>
    </source>
</evidence>
<dbReference type="EMBL" id="JZWI01000002">
    <property type="protein sequence ID" value="KLN58468.1"/>
    <property type="molecule type" value="Genomic_DNA"/>
</dbReference>
<gene>
    <name evidence="3" type="ORF">VPARA_01890</name>
</gene>
<organism evidence="3 4">
    <name type="scientific">Variovorax paradoxus</name>
    <dbReference type="NCBI Taxonomy" id="34073"/>
    <lineage>
        <taxon>Bacteria</taxon>
        <taxon>Pseudomonadati</taxon>
        <taxon>Pseudomonadota</taxon>
        <taxon>Betaproteobacteria</taxon>
        <taxon>Burkholderiales</taxon>
        <taxon>Comamonadaceae</taxon>
        <taxon>Variovorax</taxon>
    </lineage>
</organism>
<dbReference type="Proteomes" id="UP000035170">
    <property type="component" value="Unassembled WGS sequence"/>
</dbReference>
<protein>
    <submittedName>
        <fullName evidence="3">Zinc ribbon domain protein</fullName>
    </submittedName>
</protein>
<feature type="compositionally biased region" description="Basic and acidic residues" evidence="1">
    <location>
        <begin position="55"/>
        <end position="75"/>
    </location>
</feature>
<evidence type="ECO:0000313" key="4">
    <source>
        <dbReference type="Proteomes" id="UP000035170"/>
    </source>
</evidence>
<dbReference type="NCBIfam" id="TIGR02605">
    <property type="entry name" value="CxxC_CxxC_SSSS"/>
    <property type="match status" value="1"/>
</dbReference>
<dbReference type="AlphaFoldDB" id="A0A0H2M826"/>
<feature type="region of interest" description="Disordered" evidence="1">
    <location>
        <begin position="96"/>
        <end position="115"/>
    </location>
</feature>
<dbReference type="SMART" id="SM00834">
    <property type="entry name" value="CxxC_CXXC_SSSS"/>
    <property type="match status" value="1"/>
</dbReference>
<evidence type="ECO:0000256" key="1">
    <source>
        <dbReference type="SAM" id="MobiDB-lite"/>
    </source>
</evidence>
<proteinExistence type="predicted"/>
<feature type="region of interest" description="Disordered" evidence="1">
    <location>
        <begin position="55"/>
        <end position="77"/>
    </location>
</feature>
<evidence type="ECO:0000259" key="2">
    <source>
        <dbReference type="SMART" id="SM00834"/>
    </source>
</evidence>
<dbReference type="Pfam" id="PF09723">
    <property type="entry name" value="Zn_ribbon_8"/>
    <property type="match status" value="1"/>
</dbReference>
<dbReference type="PATRIC" id="fig|34073.19.peg.187"/>
<dbReference type="InterPro" id="IPR013429">
    <property type="entry name" value="Regulatory_FmdB_Zinc_ribbon"/>
</dbReference>
<feature type="domain" description="Putative regulatory protein FmdB zinc ribbon" evidence="2">
    <location>
        <begin position="1"/>
        <end position="41"/>
    </location>
</feature>
<reference evidence="3 4" key="1">
    <citation type="submission" date="2015-03" db="EMBL/GenBank/DDBJ databases">
        <title>Genome sequence of Variovorax paradoxus TBEA6.</title>
        <authorList>
            <person name="Poehlein A."/>
            <person name="Schuldes J."/>
            <person name="Wuebbeler J.H."/>
            <person name="Hiessl S."/>
            <person name="Steinbuechel A."/>
            <person name="Daniel R."/>
        </authorList>
    </citation>
    <scope>NUCLEOTIDE SEQUENCE [LARGE SCALE GENOMIC DNA]</scope>
    <source>
        <strain evidence="3 4">TBEA6</strain>
    </source>
</reference>
<name>A0A0H2M826_VARPD</name>
<sequence length="115" mass="12106">MPTYDYACGQCGGFEALRPSGQRDEPAACPDCGCASPRVLSAAPRLALMASGTRRAMETNERARHEPGSSRDYARFKHPAGCGCCSGSSSRRSATVTAANGAKSAPAKRPWMISH</sequence>
<accession>A0A0H2M826</accession>
<comment type="caution">
    <text evidence="3">The sequence shown here is derived from an EMBL/GenBank/DDBJ whole genome shotgun (WGS) entry which is preliminary data.</text>
</comment>
<dbReference type="RefSeq" id="WP_047782942.1">
    <property type="nucleotide sequence ID" value="NZ_JZWI01000002.1"/>
</dbReference>
<keyword evidence="4" id="KW-1185">Reference proteome</keyword>